<feature type="domain" description="Mur ligase central" evidence="14">
    <location>
        <begin position="105"/>
        <end position="292"/>
    </location>
</feature>
<dbReference type="GO" id="GO:0009252">
    <property type="term" value="P:peptidoglycan biosynthetic process"/>
    <property type="evidence" value="ECO:0007669"/>
    <property type="project" value="UniProtKB-UniRule"/>
</dbReference>
<dbReference type="SUPFAM" id="SSF53623">
    <property type="entry name" value="MurD-like peptide ligases, catalytic domain"/>
    <property type="match status" value="1"/>
</dbReference>
<dbReference type="Gene3D" id="3.90.190.20">
    <property type="entry name" value="Mur ligase, C-terminal domain"/>
    <property type="match status" value="1"/>
</dbReference>
<keyword evidence="8 10" id="KW-0131">Cell cycle</keyword>
<evidence type="ECO:0000256" key="5">
    <source>
        <dbReference type="ARBA" id="ARBA00022840"/>
    </source>
</evidence>
<dbReference type="Proteomes" id="UP000298050">
    <property type="component" value="Unassembled WGS sequence"/>
</dbReference>
<dbReference type="HAMAP" id="MF_02019">
    <property type="entry name" value="MurF"/>
    <property type="match status" value="1"/>
</dbReference>
<comment type="similarity">
    <text evidence="10">Belongs to the MurCDEF family. MurF subfamily.</text>
</comment>
<dbReference type="GO" id="GO:0051301">
    <property type="term" value="P:cell division"/>
    <property type="evidence" value="ECO:0007669"/>
    <property type="project" value="UniProtKB-KW"/>
</dbReference>
<evidence type="ECO:0000256" key="2">
    <source>
        <dbReference type="ARBA" id="ARBA00022598"/>
    </source>
</evidence>
<keyword evidence="1 10" id="KW-0963">Cytoplasm</keyword>
<dbReference type="GO" id="GO:0005524">
    <property type="term" value="F:ATP binding"/>
    <property type="evidence" value="ECO:0007669"/>
    <property type="project" value="UniProtKB-UniRule"/>
</dbReference>
<comment type="pathway">
    <text evidence="10 11">Cell wall biogenesis; peptidoglycan biosynthesis.</text>
</comment>
<dbReference type="InterPro" id="IPR051046">
    <property type="entry name" value="MurCDEF_CellWall_CoF430Synth"/>
</dbReference>
<keyword evidence="5 10" id="KW-0067">ATP-binding</keyword>
<evidence type="ECO:0000313" key="16">
    <source>
        <dbReference type="Proteomes" id="UP000298050"/>
    </source>
</evidence>
<evidence type="ECO:0000256" key="8">
    <source>
        <dbReference type="ARBA" id="ARBA00023306"/>
    </source>
</evidence>
<evidence type="ECO:0000256" key="11">
    <source>
        <dbReference type="RuleBase" id="RU004136"/>
    </source>
</evidence>
<dbReference type="EC" id="6.3.2.10" evidence="10 11"/>
<dbReference type="RefSeq" id="WP_135442572.1">
    <property type="nucleotide sequence ID" value="NZ_SRLE01000006.1"/>
</dbReference>
<dbReference type="UniPathway" id="UPA00219"/>
<evidence type="ECO:0000259" key="12">
    <source>
        <dbReference type="Pfam" id="PF01225"/>
    </source>
</evidence>
<dbReference type="SUPFAM" id="SSF63418">
    <property type="entry name" value="MurE/MurF N-terminal domain"/>
    <property type="match status" value="1"/>
</dbReference>
<feature type="domain" description="Mur ligase N-terminal catalytic" evidence="12">
    <location>
        <begin position="26"/>
        <end position="71"/>
    </location>
</feature>
<dbReference type="EMBL" id="SRLE01000006">
    <property type="protein sequence ID" value="TGD74068.1"/>
    <property type="molecule type" value="Genomic_DNA"/>
</dbReference>
<dbReference type="GO" id="GO:0008360">
    <property type="term" value="P:regulation of cell shape"/>
    <property type="evidence" value="ECO:0007669"/>
    <property type="project" value="UniProtKB-KW"/>
</dbReference>
<keyword evidence="3 10" id="KW-0132">Cell division</keyword>
<dbReference type="InterPro" id="IPR035911">
    <property type="entry name" value="MurE/MurF_N"/>
</dbReference>
<evidence type="ECO:0000256" key="6">
    <source>
        <dbReference type="ARBA" id="ARBA00022960"/>
    </source>
</evidence>
<dbReference type="InterPro" id="IPR036615">
    <property type="entry name" value="Mur_ligase_C_dom_sf"/>
</dbReference>
<evidence type="ECO:0000256" key="10">
    <source>
        <dbReference type="HAMAP-Rule" id="MF_02019"/>
    </source>
</evidence>
<organism evidence="15 16">
    <name type="scientific">Mangrovimicrobium sediminis</name>
    <dbReference type="NCBI Taxonomy" id="2562682"/>
    <lineage>
        <taxon>Bacteria</taxon>
        <taxon>Pseudomonadati</taxon>
        <taxon>Pseudomonadota</taxon>
        <taxon>Gammaproteobacteria</taxon>
        <taxon>Cellvibrionales</taxon>
        <taxon>Halieaceae</taxon>
        <taxon>Mangrovimicrobium</taxon>
    </lineage>
</organism>
<evidence type="ECO:0000256" key="4">
    <source>
        <dbReference type="ARBA" id="ARBA00022741"/>
    </source>
</evidence>
<comment type="caution">
    <text evidence="15">The sequence shown here is derived from an EMBL/GenBank/DDBJ whole genome shotgun (WGS) entry which is preliminary data.</text>
</comment>
<comment type="subcellular location">
    <subcellularLocation>
        <location evidence="10 11">Cytoplasm</location>
    </subcellularLocation>
</comment>
<feature type="domain" description="Mur ligase C-terminal" evidence="13">
    <location>
        <begin position="315"/>
        <end position="434"/>
    </location>
</feature>
<evidence type="ECO:0000256" key="7">
    <source>
        <dbReference type="ARBA" id="ARBA00022984"/>
    </source>
</evidence>
<keyword evidence="4 10" id="KW-0547">Nucleotide-binding</keyword>
<dbReference type="Pfam" id="PF02875">
    <property type="entry name" value="Mur_ligase_C"/>
    <property type="match status" value="1"/>
</dbReference>
<dbReference type="GO" id="GO:0005737">
    <property type="term" value="C:cytoplasm"/>
    <property type="evidence" value="ECO:0007669"/>
    <property type="project" value="UniProtKB-SubCell"/>
</dbReference>
<evidence type="ECO:0000256" key="1">
    <source>
        <dbReference type="ARBA" id="ARBA00022490"/>
    </source>
</evidence>
<proteinExistence type="inferred from homology"/>
<dbReference type="Pfam" id="PF01225">
    <property type="entry name" value="Mur_ligase"/>
    <property type="match status" value="1"/>
</dbReference>
<keyword evidence="6 10" id="KW-0133">Cell shape</keyword>
<dbReference type="Pfam" id="PF08245">
    <property type="entry name" value="Mur_ligase_M"/>
    <property type="match status" value="1"/>
</dbReference>
<evidence type="ECO:0000259" key="13">
    <source>
        <dbReference type="Pfam" id="PF02875"/>
    </source>
</evidence>
<evidence type="ECO:0000256" key="3">
    <source>
        <dbReference type="ARBA" id="ARBA00022618"/>
    </source>
</evidence>
<keyword evidence="7 10" id="KW-0573">Peptidoglycan synthesis</keyword>
<dbReference type="InterPro" id="IPR013221">
    <property type="entry name" value="Mur_ligase_cen"/>
</dbReference>
<dbReference type="GO" id="GO:0071555">
    <property type="term" value="P:cell wall organization"/>
    <property type="evidence" value="ECO:0007669"/>
    <property type="project" value="UniProtKB-KW"/>
</dbReference>
<reference evidence="15 16" key="1">
    <citation type="submission" date="2019-04" db="EMBL/GenBank/DDBJ databases">
        <title>Taxonomy of novel Haliea sp. from mangrove soil of West Coast of India.</title>
        <authorList>
            <person name="Verma A."/>
            <person name="Kumar P."/>
            <person name="Krishnamurthi S."/>
        </authorList>
    </citation>
    <scope>NUCLEOTIDE SEQUENCE [LARGE SCALE GENOMIC DNA]</scope>
    <source>
        <strain evidence="15 16">SAOS-164</strain>
    </source>
</reference>
<dbReference type="InterPro" id="IPR000713">
    <property type="entry name" value="Mur_ligase_N"/>
</dbReference>
<evidence type="ECO:0000259" key="14">
    <source>
        <dbReference type="Pfam" id="PF08245"/>
    </source>
</evidence>
<feature type="binding site" evidence="10">
    <location>
        <begin position="107"/>
        <end position="113"/>
    </location>
    <ligand>
        <name>ATP</name>
        <dbReference type="ChEBI" id="CHEBI:30616"/>
    </ligand>
</feature>
<keyword evidence="9 10" id="KW-0961">Cell wall biogenesis/degradation</keyword>
<dbReference type="Gene3D" id="3.40.1390.10">
    <property type="entry name" value="MurE/MurF, N-terminal domain"/>
    <property type="match status" value="1"/>
</dbReference>
<dbReference type="OrthoDB" id="9801978at2"/>
<sequence>MREMSLRELQAPLAAQLLGDDAQFSAVFTDSRAPQAGGLFVALAGENFDGHDYLPAVAAAGAAAALVSRPLDLSLPQLLVEDTQSGLGRLGAFNRSLYQGPLVAITGSAGKTTAKNLIHAVLAQRGETLATQGNLNNEIGVPLTLLRLAPEHQFAVVEMGAARRGDIAWLCELGRPTVSVLLNANPAHLEGFGSLEGVAATKGEIFDGLGAGDVAVINADQPWAGQWRERAGAARVIDFSLEKPASVCARGVKAGGLAGCSFTAVTGAGEFPVQLQLAGRHNVANALAAIAVGIACGLEAAEIAAGLASVAPAAGRLSTVRSAAGVTLIDDCYNANPASVHAAIDLLAAAEGRRTLVMGAMRELGETSAEMHRELGEYARAAGLEQFWGVGEELREAVAAFGSGGRWFADCADAADAAREVFAQGDVVLIKGSRGARMERVLQALVPAGNGEVH</sequence>
<comment type="function">
    <text evidence="10 11">Involved in cell wall formation. Catalyzes the final step in the synthesis of UDP-N-acetylmuramoyl-pentapeptide, the precursor of murein.</text>
</comment>
<dbReference type="GO" id="GO:0008766">
    <property type="term" value="F:UDP-N-acetylmuramoylalanyl-D-glutamyl-2,6-diaminopimelate-D-alanyl-D-alanine ligase activity"/>
    <property type="evidence" value="ECO:0007669"/>
    <property type="project" value="RHEA"/>
</dbReference>
<dbReference type="InterPro" id="IPR005863">
    <property type="entry name" value="UDP-N-AcMur_synth"/>
</dbReference>
<dbReference type="GO" id="GO:0047480">
    <property type="term" value="F:UDP-N-acetylmuramoyl-tripeptide-D-alanyl-D-alanine ligase activity"/>
    <property type="evidence" value="ECO:0007669"/>
    <property type="project" value="UniProtKB-UniRule"/>
</dbReference>
<dbReference type="NCBIfam" id="TIGR01143">
    <property type="entry name" value="murF"/>
    <property type="match status" value="1"/>
</dbReference>
<dbReference type="PANTHER" id="PTHR43024:SF1">
    <property type="entry name" value="UDP-N-ACETYLMURAMOYL-TRIPEPTIDE--D-ALANYL-D-ALANINE LIGASE"/>
    <property type="match status" value="1"/>
</dbReference>
<gene>
    <name evidence="10" type="primary">murF</name>
    <name evidence="15" type="ORF">E4634_07985</name>
</gene>
<dbReference type="SUPFAM" id="SSF53244">
    <property type="entry name" value="MurD-like peptide ligases, peptide-binding domain"/>
    <property type="match status" value="1"/>
</dbReference>
<name>A0A4Z0M3X5_9GAMM</name>
<dbReference type="Gene3D" id="3.40.1190.10">
    <property type="entry name" value="Mur-like, catalytic domain"/>
    <property type="match status" value="1"/>
</dbReference>
<evidence type="ECO:0000313" key="15">
    <source>
        <dbReference type="EMBL" id="TGD74068.1"/>
    </source>
</evidence>
<dbReference type="InterPro" id="IPR004101">
    <property type="entry name" value="Mur_ligase_C"/>
</dbReference>
<keyword evidence="16" id="KW-1185">Reference proteome</keyword>
<accession>A0A4Z0M3X5</accession>
<dbReference type="AlphaFoldDB" id="A0A4Z0M3X5"/>
<protein>
    <recommendedName>
        <fullName evidence="10 11">UDP-N-acetylmuramoyl-tripeptide--D-alanyl-D-alanine ligase</fullName>
        <ecNumber evidence="10 11">6.3.2.10</ecNumber>
    </recommendedName>
    <alternativeName>
        <fullName evidence="10">D-alanyl-D-alanine-adding enzyme</fullName>
    </alternativeName>
</protein>
<dbReference type="PANTHER" id="PTHR43024">
    <property type="entry name" value="UDP-N-ACETYLMURAMOYL-TRIPEPTIDE--D-ALANYL-D-ALANINE LIGASE"/>
    <property type="match status" value="1"/>
</dbReference>
<dbReference type="InterPro" id="IPR036565">
    <property type="entry name" value="Mur-like_cat_sf"/>
</dbReference>
<keyword evidence="2 10" id="KW-0436">Ligase</keyword>
<comment type="catalytic activity">
    <reaction evidence="10 11">
        <text>D-alanyl-D-alanine + UDP-N-acetyl-alpha-D-muramoyl-L-alanyl-gamma-D-glutamyl-meso-2,6-diaminopimelate + ATP = UDP-N-acetyl-alpha-D-muramoyl-L-alanyl-gamma-D-glutamyl-meso-2,6-diaminopimeloyl-D-alanyl-D-alanine + ADP + phosphate + H(+)</text>
        <dbReference type="Rhea" id="RHEA:28374"/>
        <dbReference type="ChEBI" id="CHEBI:15378"/>
        <dbReference type="ChEBI" id="CHEBI:30616"/>
        <dbReference type="ChEBI" id="CHEBI:43474"/>
        <dbReference type="ChEBI" id="CHEBI:57822"/>
        <dbReference type="ChEBI" id="CHEBI:61386"/>
        <dbReference type="ChEBI" id="CHEBI:83905"/>
        <dbReference type="ChEBI" id="CHEBI:456216"/>
        <dbReference type="EC" id="6.3.2.10"/>
    </reaction>
</comment>
<evidence type="ECO:0000256" key="9">
    <source>
        <dbReference type="ARBA" id="ARBA00023316"/>
    </source>
</evidence>